<dbReference type="Proteomes" id="UP000192408">
    <property type="component" value="Unassembled WGS sequence"/>
</dbReference>
<organism evidence="1 2">
    <name type="scientific">Pasteurella testudinis DSM 23072</name>
    <dbReference type="NCBI Taxonomy" id="1122938"/>
    <lineage>
        <taxon>Bacteria</taxon>
        <taxon>Pseudomonadati</taxon>
        <taxon>Pseudomonadota</taxon>
        <taxon>Gammaproteobacteria</taxon>
        <taxon>Pasteurellales</taxon>
        <taxon>Pasteurellaceae</taxon>
        <taxon>Pasteurella</taxon>
    </lineage>
</organism>
<reference evidence="2" key="1">
    <citation type="submission" date="2017-04" db="EMBL/GenBank/DDBJ databases">
        <authorList>
            <person name="Varghese N."/>
            <person name="Submissions S."/>
        </authorList>
    </citation>
    <scope>NUCLEOTIDE SEQUENCE [LARGE SCALE GENOMIC DNA]</scope>
    <source>
        <strain evidence="2">DSM 23072</strain>
    </source>
</reference>
<dbReference type="InterPro" id="IPR025233">
    <property type="entry name" value="DUF4176"/>
</dbReference>
<evidence type="ECO:0000313" key="2">
    <source>
        <dbReference type="Proteomes" id="UP000192408"/>
    </source>
</evidence>
<dbReference type="STRING" id="1122938.SAMN05660772_02848"/>
<protein>
    <recommendedName>
        <fullName evidence="3">DUF4176 domain-containing protein</fullName>
    </recommendedName>
</protein>
<name>A0A1W1V5L7_9PAST</name>
<dbReference type="AlphaFoldDB" id="A0A1W1V5L7"/>
<accession>A0A1W1V5L7</accession>
<gene>
    <name evidence="1" type="ORF">SAMN05660772_02848</name>
</gene>
<dbReference type="EMBL" id="FWWV01000052">
    <property type="protein sequence ID" value="SMB88662.1"/>
    <property type="molecule type" value="Genomic_DNA"/>
</dbReference>
<dbReference type="RefSeq" id="WP_084257833.1">
    <property type="nucleotide sequence ID" value="NZ_FWWV01000052.1"/>
</dbReference>
<evidence type="ECO:0008006" key="3">
    <source>
        <dbReference type="Google" id="ProtNLM"/>
    </source>
</evidence>
<keyword evidence="2" id="KW-1185">Reference proteome</keyword>
<evidence type="ECO:0000313" key="1">
    <source>
        <dbReference type="EMBL" id="SMB88662.1"/>
    </source>
</evidence>
<proteinExistence type="predicted"/>
<sequence length="106" mass="12152">MNNQLSFANRLLPIGSVIRLTGSLPEQKVLIINRVVAGKWKGENGYFEYAGCKHVVGAIENDYFYFNSENIEEVLFAGYVDDSEIELQKDYKNFLEETKLKKLNIV</sequence>
<dbReference type="Pfam" id="PF13780">
    <property type="entry name" value="DUF4176"/>
    <property type="match status" value="1"/>
</dbReference>